<dbReference type="Proteomes" id="UP001195483">
    <property type="component" value="Unassembled WGS sequence"/>
</dbReference>
<sequence>MPMDCMMSVFKLLTNQTCQWIVFCQYSCQWIVFCQYSDCKIKHANGLYDVSIQTVDKSNMPMDSILSIFTLLTNQTCQWIVFCQYLDCLQIKHANGFYFVSIQTVDKSNMPMDSNLSTNHILMPLE</sequence>
<comment type="caution">
    <text evidence="1">The sequence shown here is derived from an EMBL/GenBank/DDBJ whole genome shotgun (WGS) entry which is preliminary data.</text>
</comment>
<reference evidence="1" key="1">
    <citation type="journal article" date="2021" name="Genome Biol. Evol.">
        <title>A High-Quality Reference Genome for a Parasitic Bivalve with Doubly Uniparental Inheritance (Bivalvia: Unionida).</title>
        <authorList>
            <person name="Smith C.H."/>
        </authorList>
    </citation>
    <scope>NUCLEOTIDE SEQUENCE</scope>
    <source>
        <strain evidence="1">CHS0354</strain>
    </source>
</reference>
<gene>
    <name evidence="1" type="ORF">CHS0354_034871</name>
</gene>
<dbReference type="AlphaFoldDB" id="A0AAE0S823"/>
<name>A0AAE0S823_9BIVA</name>
<proteinExistence type="predicted"/>
<organism evidence="1 2">
    <name type="scientific">Potamilus streckersoni</name>
    <dbReference type="NCBI Taxonomy" id="2493646"/>
    <lineage>
        <taxon>Eukaryota</taxon>
        <taxon>Metazoa</taxon>
        <taxon>Spiralia</taxon>
        <taxon>Lophotrochozoa</taxon>
        <taxon>Mollusca</taxon>
        <taxon>Bivalvia</taxon>
        <taxon>Autobranchia</taxon>
        <taxon>Heteroconchia</taxon>
        <taxon>Palaeoheterodonta</taxon>
        <taxon>Unionida</taxon>
        <taxon>Unionoidea</taxon>
        <taxon>Unionidae</taxon>
        <taxon>Ambleminae</taxon>
        <taxon>Lampsilini</taxon>
        <taxon>Potamilus</taxon>
    </lineage>
</organism>
<dbReference type="EMBL" id="JAEAOA010002048">
    <property type="protein sequence ID" value="KAK3586834.1"/>
    <property type="molecule type" value="Genomic_DNA"/>
</dbReference>
<evidence type="ECO:0000313" key="2">
    <source>
        <dbReference type="Proteomes" id="UP001195483"/>
    </source>
</evidence>
<accession>A0AAE0S823</accession>
<keyword evidence="2" id="KW-1185">Reference proteome</keyword>
<evidence type="ECO:0000313" key="1">
    <source>
        <dbReference type="EMBL" id="KAK3586834.1"/>
    </source>
</evidence>
<reference evidence="1" key="2">
    <citation type="journal article" date="2021" name="Genome Biol. Evol.">
        <title>Developing a high-quality reference genome for a parasitic bivalve with doubly uniparental inheritance (Bivalvia: Unionida).</title>
        <authorList>
            <person name="Smith C.H."/>
        </authorList>
    </citation>
    <scope>NUCLEOTIDE SEQUENCE</scope>
    <source>
        <strain evidence="1">CHS0354</strain>
        <tissue evidence="1">Mantle</tissue>
    </source>
</reference>
<reference evidence="1" key="3">
    <citation type="submission" date="2023-05" db="EMBL/GenBank/DDBJ databases">
        <authorList>
            <person name="Smith C.H."/>
        </authorList>
    </citation>
    <scope>NUCLEOTIDE SEQUENCE</scope>
    <source>
        <strain evidence="1">CHS0354</strain>
        <tissue evidence="1">Mantle</tissue>
    </source>
</reference>
<protein>
    <submittedName>
        <fullName evidence="1">Uncharacterized protein</fullName>
    </submittedName>
</protein>